<proteinExistence type="predicted"/>
<protein>
    <recommendedName>
        <fullName evidence="1">N-acetyltransferase domain-containing protein</fullName>
    </recommendedName>
</protein>
<dbReference type="InterPro" id="IPR016181">
    <property type="entry name" value="Acyl_CoA_acyltransferase"/>
</dbReference>
<organism evidence="2 3">
    <name type="scientific">Aquicella siphonis</name>
    <dbReference type="NCBI Taxonomy" id="254247"/>
    <lineage>
        <taxon>Bacteria</taxon>
        <taxon>Pseudomonadati</taxon>
        <taxon>Pseudomonadota</taxon>
        <taxon>Gammaproteobacteria</taxon>
        <taxon>Legionellales</taxon>
        <taxon>Coxiellaceae</taxon>
        <taxon>Aquicella</taxon>
    </lineage>
</organism>
<dbReference type="Pfam" id="PF13302">
    <property type="entry name" value="Acetyltransf_3"/>
    <property type="match status" value="1"/>
</dbReference>
<dbReference type="GO" id="GO:0016747">
    <property type="term" value="F:acyltransferase activity, transferring groups other than amino-acyl groups"/>
    <property type="evidence" value="ECO:0007669"/>
    <property type="project" value="InterPro"/>
</dbReference>
<dbReference type="KEGG" id="asip:AQUSIP_08360"/>
<dbReference type="InterPro" id="IPR000182">
    <property type="entry name" value="GNAT_dom"/>
</dbReference>
<dbReference type="Proteomes" id="UP000324194">
    <property type="component" value="Chromosome 1"/>
</dbReference>
<evidence type="ECO:0000313" key="2">
    <source>
        <dbReference type="EMBL" id="VVC75546.1"/>
    </source>
</evidence>
<accession>A0A5E4PGR0</accession>
<dbReference type="AlphaFoldDB" id="A0A5E4PGR0"/>
<dbReference type="EMBL" id="LR699119">
    <property type="protein sequence ID" value="VVC75546.1"/>
    <property type="molecule type" value="Genomic_DNA"/>
</dbReference>
<dbReference type="Gene3D" id="3.40.630.30">
    <property type="match status" value="1"/>
</dbReference>
<dbReference type="PROSITE" id="PS51186">
    <property type="entry name" value="GNAT"/>
    <property type="match status" value="1"/>
</dbReference>
<name>A0A5E4PGR0_9COXI</name>
<evidence type="ECO:0000259" key="1">
    <source>
        <dbReference type="PROSITE" id="PS51186"/>
    </source>
</evidence>
<feature type="domain" description="N-acetyltransferase" evidence="1">
    <location>
        <begin position="19"/>
        <end position="174"/>
    </location>
</feature>
<sequence>MNYPEHLIASLQLPDGTAVTIRPARPEDVDLIKNFFRQLSPQRKHALFMENFRELPQDMLTRLAAVDYNHDMVLLAMQLKNGKESLIALSRYVTTAFPDECEFSVVVSDEWQNSGIDSHIMNALINAAKQQKLKTMTGMFLASNIEIMRLVEHLGFAVKDSDDPTVKHATKSLS</sequence>
<evidence type="ECO:0000313" key="3">
    <source>
        <dbReference type="Proteomes" id="UP000324194"/>
    </source>
</evidence>
<gene>
    <name evidence="2" type="ORF">AQUSIP_08360</name>
</gene>
<dbReference type="SUPFAM" id="SSF55729">
    <property type="entry name" value="Acyl-CoA N-acyltransferases (Nat)"/>
    <property type="match status" value="1"/>
</dbReference>
<keyword evidence="3" id="KW-1185">Reference proteome</keyword>
<reference evidence="2 3" key="1">
    <citation type="submission" date="2019-08" db="EMBL/GenBank/DDBJ databases">
        <authorList>
            <person name="Guy L."/>
        </authorList>
    </citation>
    <scope>NUCLEOTIDE SEQUENCE [LARGE SCALE GENOMIC DNA]</scope>
    <source>
        <strain evidence="2 3">SGT-108</strain>
    </source>
</reference>